<dbReference type="Gene3D" id="1.20.58.340">
    <property type="entry name" value="Magnesium transport protein CorA, transmembrane region"/>
    <property type="match status" value="2"/>
</dbReference>
<dbReference type="InterPro" id="IPR002523">
    <property type="entry name" value="MgTranspt_CorA/ZnTranspt_ZntB"/>
</dbReference>
<dbReference type="AlphaFoldDB" id="A0A0W8G537"/>
<evidence type="ECO:0000256" key="7">
    <source>
        <dbReference type="ARBA" id="ARBA00023136"/>
    </source>
</evidence>
<evidence type="ECO:0000256" key="5">
    <source>
        <dbReference type="ARBA" id="ARBA00022692"/>
    </source>
</evidence>
<protein>
    <submittedName>
        <fullName evidence="9">Magnesium and cobalt transport protein cora</fullName>
    </submittedName>
</protein>
<accession>A0A0W8G537</accession>
<dbReference type="PANTHER" id="PTHR46494">
    <property type="entry name" value="CORA FAMILY METAL ION TRANSPORTER (EUROFUNG)"/>
    <property type="match status" value="1"/>
</dbReference>
<dbReference type="GO" id="GO:0005886">
    <property type="term" value="C:plasma membrane"/>
    <property type="evidence" value="ECO:0007669"/>
    <property type="project" value="UniProtKB-SubCell"/>
</dbReference>
<dbReference type="InterPro" id="IPR045863">
    <property type="entry name" value="CorA_TM1_TM2"/>
</dbReference>
<keyword evidence="6 8" id="KW-1133">Transmembrane helix</keyword>
<dbReference type="Pfam" id="PF01544">
    <property type="entry name" value="CorA"/>
    <property type="match status" value="1"/>
</dbReference>
<gene>
    <name evidence="9" type="ORF">ASZ90_001974</name>
</gene>
<dbReference type="InterPro" id="IPR045861">
    <property type="entry name" value="CorA_cytoplasmic_dom"/>
</dbReference>
<dbReference type="PANTHER" id="PTHR46494:SF1">
    <property type="entry name" value="CORA FAMILY METAL ION TRANSPORTER (EUROFUNG)"/>
    <property type="match status" value="1"/>
</dbReference>
<evidence type="ECO:0000256" key="2">
    <source>
        <dbReference type="ARBA" id="ARBA00009765"/>
    </source>
</evidence>
<reference evidence="9" key="1">
    <citation type="journal article" date="2015" name="Proc. Natl. Acad. Sci. U.S.A.">
        <title>Networks of energetic and metabolic interactions define dynamics in microbial communities.</title>
        <authorList>
            <person name="Embree M."/>
            <person name="Liu J.K."/>
            <person name="Al-Bassam M.M."/>
            <person name="Zengler K."/>
        </authorList>
    </citation>
    <scope>NUCLEOTIDE SEQUENCE</scope>
</reference>
<organism evidence="9">
    <name type="scientific">hydrocarbon metagenome</name>
    <dbReference type="NCBI Taxonomy" id="938273"/>
    <lineage>
        <taxon>unclassified sequences</taxon>
        <taxon>metagenomes</taxon>
        <taxon>ecological metagenomes</taxon>
    </lineage>
</organism>
<dbReference type="SUPFAM" id="SSF143865">
    <property type="entry name" value="CorA soluble domain-like"/>
    <property type="match status" value="1"/>
</dbReference>
<evidence type="ECO:0000313" key="9">
    <source>
        <dbReference type="EMBL" id="KUG28161.1"/>
    </source>
</evidence>
<dbReference type="SUPFAM" id="SSF144083">
    <property type="entry name" value="Magnesium transport protein CorA, transmembrane region"/>
    <property type="match status" value="1"/>
</dbReference>
<keyword evidence="5 8" id="KW-0812">Transmembrane</keyword>
<proteinExistence type="inferred from homology"/>
<evidence type="ECO:0000256" key="4">
    <source>
        <dbReference type="ARBA" id="ARBA00022475"/>
    </source>
</evidence>
<dbReference type="FunFam" id="1.20.58.340:FF:000012">
    <property type="entry name" value="Magnesium transport protein CorA"/>
    <property type="match status" value="1"/>
</dbReference>
<dbReference type="GO" id="GO:0050897">
    <property type="term" value="F:cobalt ion binding"/>
    <property type="evidence" value="ECO:0007669"/>
    <property type="project" value="TreeGrafter"/>
</dbReference>
<feature type="transmembrane region" description="Helical" evidence="8">
    <location>
        <begin position="329"/>
        <end position="349"/>
    </location>
</feature>
<keyword evidence="4" id="KW-1003">Cell membrane</keyword>
<dbReference type="NCBIfam" id="TIGR00383">
    <property type="entry name" value="corA"/>
    <property type="match status" value="1"/>
</dbReference>
<dbReference type="CDD" id="cd12828">
    <property type="entry name" value="TmCorA-like_1"/>
    <property type="match status" value="1"/>
</dbReference>
<keyword evidence="3" id="KW-0813">Transport</keyword>
<evidence type="ECO:0000256" key="6">
    <source>
        <dbReference type="ARBA" id="ARBA00022989"/>
    </source>
</evidence>
<comment type="similarity">
    <text evidence="2">Belongs to the CorA metal ion transporter (MIT) (TC 1.A.35) family.</text>
</comment>
<evidence type="ECO:0000256" key="1">
    <source>
        <dbReference type="ARBA" id="ARBA00004651"/>
    </source>
</evidence>
<dbReference type="GO" id="GO:0015095">
    <property type="term" value="F:magnesium ion transmembrane transporter activity"/>
    <property type="evidence" value="ECO:0007669"/>
    <property type="project" value="InterPro"/>
</dbReference>
<feature type="transmembrane region" description="Helical" evidence="8">
    <location>
        <begin position="297"/>
        <end position="317"/>
    </location>
</feature>
<keyword evidence="7 8" id="KW-0472">Membrane</keyword>
<sequence>MRHRLKTMTRQAGKPLDALEYTGDAPAVAATVATMVYGAQGVVTTGPDSGGTLPSLPAKDGDTLWIDVAGLRQPEMIRQVGGLFGVHPLILEDIVQVGQRPKIEDMEDYLFLVTKAWRYDPQSKTLGETQISFVLGRQALATFREGEAPAFDAVRARIAAGRGRIRGMGADYLLYALLDAVVDEHFVCLEKVGEDIEDLGDKLLADPEPADLEVIHKLKRETIYLRKSIWPLREVVSRLAEGESELLSPQTRLYYRDLYEHVIQIMDTVEGLLDIVGGMVDIYLSTISFRLNAIMKVLTLISTLFMPMTFVAGVYGMNFQFMPELAWPLGYPMALGIMLCMSGGLFGFFKWKKWI</sequence>
<evidence type="ECO:0000256" key="3">
    <source>
        <dbReference type="ARBA" id="ARBA00022448"/>
    </source>
</evidence>
<dbReference type="GO" id="GO:0015087">
    <property type="term" value="F:cobalt ion transmembrane transporter activity"/>
    <property type="evidence" value="ECO:0007669"/>
    <property type="project" value="InterPro"/>
</dbReference>
<name>A0A0W8G537_9ZZZZ</name>
<evidence type="ECO:0000256" key="8">
    <source>
        <dbReference type="SAM" id="Phobius"/>
    </source>
</evidence>
<dbReference type="Gene3D" id="3.30.460.20">
    <property type="entry name" value="CorA soluble domain-like"/>
    <property type="match status" value="1"/>
</dbReference>
<dbReference type="EMBL" id="LNQE01000255">
    <property type="protein sequence ID" value="KUG28161.1"/>
    <property type="molecule type" value="Genomic_DNA"/>
</dbReference>
<dbReference type="InterPro" id="IPR004488">
    <property type="entry name" value="Mg/Co-transport_prot_CorA"/>
</dbReference>
<dbReference type="GO" id="GO:0000287">
    <property type="term" value="F:magnesium ion binding"/>
    <property type="evidence" value="ECO:0007669"/>
    <property type="project" value="TreeGrafter"/>
</dbReference>
<comment type="subcellular location">
    <subcellularLocation>
        <location evidence="1">Cell membrane</location>
        <topology evidence="1">Multi-pass membrane protein</topology>
    </subcellularLocation>
</comment>
<comment type="caution">
    <text evidence="9">The sequence shown here is derived from an EMBL/GenBank/DDBJ whole genome shotgun (WGS) entry which is preliminary data.</text>
</comment>